<dbReference type="EMBL" id="LT629758">
    <property type="protein sequence ID" value="SDS73235.1"/>
    <property type="molecule type" value="Genomic_DNA"/>
</dbReference>
<dbReference type="Pfam" id="PF14081">
    <property type="entry name" value="DUF4262"/>
    <property type="match status" value="1"/>
</dbReference>
<reference evidence="1 2" key="1">
    <citation type="submission" date="2016-10" db="EMBL/GenBank/DDBJ databases">
        <authorList>
            <person name="de Groot N.N."/>
        </authorList>
    </citation>
    <scope>NUCLEOTIDE SEQUENCE [LARGE SCALE GENOMIC DNA]</scope>
    <source>
        <strain evidence="1 2">DSM 43941</strain>
    </source>
</reference>
<sequence>MPFEPDPDRRDREQLMKDRGWGIVILVPNAGDRGPLFSYTVGLTSFGRPELLAYDSSGRPLEELGRLVAEGRVLADGEQAVLSSGRVLIRDVATWSSTGGPAVAREAYGRDGMRLQQVLFPDSDGRFPGENSSPNQPVLPHVSEPIPIHLMTEADFAAEAAARVAADAAFMAKLAATPPKRMWWWPPSWF</sequence>
<evidence type="ECO:0008006" key="3">
    <source>
        <dbReference type="Google" id="ProtNLM"/>
    </source>
</evidence>
<dbReference type="AlphaFoldDB" id="A0A1H1UL83"/>
<organism evidence="1 2">
    <name type="scientific">Actinoplanes derwentensis</name>
    <dbReference type="NCBI Taxonomy" id="113562"/>
    <lineage>
        <taxon>Bacteria</taxon>
        <taxon>Bacillati</taxon>
        <taxon>Actinomycetota</taxon>
        <taxon>Actinomycetes</taxon>
        <taxon>Micromonosporales</taxon>
        <taxon>Micromonosporaceae</taxon>
        <taxon>Actinoplanes</taxon>
    </lineage>
</organism>
<accession>A0A1H1UL83</accession>
<protein>
    <recommendedName>
        <fullName evidence="3">DUF4262 domain-containing protein</fullName>
    </recommendedName>
</protein>
<dbReference type="OrthoDB" id="511192at2"/>
<gene>
    <name evidence="1" type="ORF">SAMN04489716_1475</name>
</gene>
<dbReference type="RefSeq" id="WP_157751370.1">
    <property type="nucleotide sequence ID" value="NZ_BOMJ01000053.1"/>
</dbReference>
<proteinExistence type="predicted"/>
<evidence type="ECO:0000313" key="1">
    <source>
        <dbReference type="EMBL" id="SDS73235.1"/>
    </source>
</evidence>
<dbReference type="Proteomes" id="UP000198688">
    <property type="component" value="Chromosome I"/>
</dbReference>
<evidence type="ECO:0000313" key="2">
    <source>
        <dbReference type="Proteomes" id="UP000198688"/>
    </source>
</evidence>
<dbReference type="InterPro" id="IPR025358">
    <property type="entry name" value="DUF4262"/>
</dbReference>
<name>A0A1H1UL83_9ACTN</name>
<keyword evidence="2" id="KW-1185">Reference proteome</keyword>